<reference evidence="2 3" key="1">
    <citation type="submission" date="2016-05" db="EMBL/GenBank/DDBJ databases">
        <title>Genomic Taxonomy of the Vibrionaceae.</title>
        <authorList>
            <person name="Gomez-Gil B."/>
            <person name="Enciso-Ibarra J."/>
        </authorList>
    </citation>
    <scope>NUCLEOTIDE SEQUENCE [LARGE SCALE GENOMIC DNA]</scope>
    <source>
        <strain evidence="2 3">CAIM 1920</strain>
    </source>
</reference>
<dbReference type="Pfam" id="PF03466">
    <property type="entry name" value="LysR_substrate"/>
    <property type="match status" value="1"/>
</dbReference>
<keyword evidence="3" id="KW-1185">Reference proteome</keyword>
<gene>
    <name evidence="2" type="ORF">A8L45_04735</name>
</gene>
<protein>
    <recommendedName>
        <fullName evidence="1">LysR substrate-binding domain-containing protein</fullName>
    </recommendedName>
</protein>
<name>A0A1C3EPR6_9GAMM</name>
<dbReference type="EMBL" id="LYBM01000005">
    <property type="protein sequence ID" value="ODA35223.1"/>
    <property type="molecule type" value="Genomic_DNA"/>
</dbReference>
<dbReference type="InterPro" id="IPR005119">
    <property type="entry name" value="LysR_subst-bd"/>
</dbReference>
<dbReference type="AlphaFoldDB" id="A0A1C3EPR6"/>
<feature type="domain" description="LysR substrate-binding" evidence="1">
    <location>
        <begin position="3"/>
        <end position="67"/>
    </location>
</feature>
<evidence type="ECO:0000313" key="3">
    <source>
        <dbReference type="Proteomes" id="UP000094936"/>
    </source>
</evidence>
<evidence type="ECO:0000259" key="1">
    <source>
        <dbReference type="Pfam" id="PF03466"/>
    </source>
</evidence>
<sequence>MTELASQRVGIATPPSFLAKPLLASGKVIELLTEWQVEPIPYHLIWPGQNPENTNTRRLINFLLEKVQGPFN</sequence>
<evidence type="ECO:0000313" key="2">
    <source>
        <dbReference type="EMBL" id="ODA35223.1"/>
    </source>
</evidence>
<accession>A0A1C3EPR6</accession>
<organism evidence="2 3">
    <name type="scientific">Veronia pacifica</name>
    <dbReference type="NCBI Taxonomy" id="1080227"/>
    <lineage>
        <taxon>Bacteria</taxon>
        <taxon>Pseudomonadati</taxon>
        <taxon>Pseudomonadota</taxon>
        <taxon>Gammaproteobacteria</taxon>
        <taxon>Vibrionales</taxon>
        <taxon>Vibrionaceae</taxon>
        <taxon>Veronia</taxon>
    </lineage>
</organism>
<proteinExistence type="predicted"/>
<dbReference type="Gene3D" id="3.40.190.290">
    <property type="match status" value="1"/>
</dbReference>
<comment type="caution">
    <text evidence="2">The sequence shown here is derived from an EMBL/GenBank/DDBJ whole genome shotgun (WGS) entry which is preliminary data.</text>
</comment>
<dbReference type="SUPFAM" id="SSF53850">
    <property type="entry name" value="Periplasmic binding protein-like II"/>
    <property type="match status" value="1"/>
</dbReference>
<dbReference type="Proteomes" id="UP000094936">
    <property type="component" value="Unassembled WGS sequence"/>
</dbReference>